<evidence type="ECO:0000256" key="6">
    <source>
        <dbReference type="RuleBase" id="RU363077"/>
    </source>
</evidence>
<dbReference type="Proteomes" id="UP001291926">
    <property type="component" value="Unassembled WGS sequence"/>
</dbReference>
<keyword evidence="3 6" id="KW-0812">Transmembrane</keyword>
<name>A0ABR0CI90_9LAMI</name>
<accession>A0ABR0CI90</accession>
<evidence type="ECO:0000256" key="4">
    <source>
        <dbReference type="ARBA" id="ARBA00022989"/>
    </source>
</evidence>
<keyword evidence="4 6" id="KW-1133">Transmembrane helix</keyword>
<dbReference type="InterPro" id="IPR030184">
    <property type="entry name" value="WAT1-related"/>
</dbReference>
<feature type="transmembrane region" description="Helical" evidence="6">
    <location>
        <begin position="26"/>
        <end position="45"/>
    </location>
</feature>
<keyword evidence="9" id="KW-1185">Reference proteome</keyword>
<feature type="domain" description="EamA" evidence="7">
    <location>
        <begin position="10"/>
        <end position="100"/>
    </location>
</feature>
<keyword evidence="5 6" id="KW-0472">Membrane</keyword>
<gene>
    <name evidence="8" type="ORF">RD792_016033</name>
</gene>
<feature type="non-terminal residue" evidence="8">
    <location>
        <position position="177"/>
    </location>
</feature>
<comment type="caution">
    <text evidence="6">Lacks conserved residue(s) required for the propagation of feature annotation.</text>
</comment>
<dbReference type="InterPro" id="IPR037185">
    <property type="entry name" value="EmrE-like"/>
</dbReference>
<feature type="transmembrane region" description="Helical" evidence="6">
    <location>
        <begin position="57"/>
        <end position="77"/>
    </location>
</feature>
<feature type="transmembrane region" description="Helical" evidence="6">
    <location>
        <begin position="83"/>
        <end position="100"/>
    </location>
</feature>
<dbReference type="PANTHER" id="PTHR31218">
    <property type="entry name" value="WAT1-RELATED PROTEIN"/>
    <property type="match status" value="1"/>
</dbReference>
<evidence type="ECO:0000256" key="2">
    <source>
        <dbReference type="ARBA" id="ARBA00007635"/>
    </source>
</evidence>
<comment type="similarity">
    <text evidence="2 6">Belongs to the drug/metabolite transporter (DMT) superfamily. Plant drug/metabolite exporter (P-DME) (TC 2.A.7.4) family.</text>
</comment>
<dbReference type="Gene3D" id="1.10.3730.20">
    <property type="match status" value="1"/>
</dbReference>
<evidence type="ECO:0000313" key="9">
    <source>
        <dbReference type="Proteomes" id="UP001291926"/>
    </source>
</evidence>
<evidence type="ECO:0000256" key="3">
    <source>
        <dbReference type="ARBA" id="ARBA00022692"/>
    </source>
</evidence>
<dbReference type="Pfam" id="PF00892">
    <property type="entry name" value="EamA"/>
    <property type="match status" value="1"/>
</dbReference>
<protein>
    <recommendedName>
        <fullName evidence="6">WAT1-related protein</fullName>
    </recommendedName>
</protein>
<dbReference type="EMBL" id="JAYDYQ010002688">
    <property type="protein sequence ID" value="KAK4476869.1"/>
    <property type="molecule type" value="Genomic_DNA"/>
</dbReference>
<sequence length="177" mass="19567">MGSLQAVVYALCTEKDMNQWKLGWDLRLLIVAYMGILGSGIVWGFTMASVRMKGPLFVSVFNPLMLVLVALAGSLLLNEKLHLGSVLGAAIIVSGLYTVLWGKNKEMKKKVGLVPSKSFSRTNHQVETESFKAFNHANVNVLAVTPNFVPENEIVQVFHDDEEEDFQSKTSNPQVVK</sequence>
<dbReference type="InterPro" id="IPR000620">
    <property type="entry name" value="EamA_dom"/>
</dbReference>
<reference evidence="8 9" key="1">
    <citation type="journal article" date="2023" name="bioRxiv">
        <title>Genome report: Whole genome sequence and annotation of Penstemon davidsonii.</title>
        <authorList>
            <person name="Ostevik K.L."/>
            <person name="Alabady M."/>
            <person name="Zhang M."/>
            <person name="Rausher M.D."/>
        </authorList>
    </citation>
    <scope>NUCLEOTIDE SEQUENCE [LARGE SCALE GENOMIC DNA]</scope>
    <source>
        <strain evidence="8">DNT005</strain>
        <tissue evidence="8">Whole leaf</tissue>
    </source>
</reference>
<dbReference type="SUPFAM" id="SSF103481">
    <property type="entry name" value="Multidrug resistance efflux transporter EmrE"/>
    <property type="match status" value="1"/>
</dbReference>
<evidence type="ECO:0000259" key="7">
    <source>
        <dbReference type="Pfam" id="PF00892"/>
    </source>
</evidence>
<organism evidence="8 9">
    <name type="scientific">Penstemon davidsonii</name>
    <dbReference type="NCBI Taxonomy" id="160366"/>
    <lineage>
        <taxon>Eukaryota</taxon>
        <taxon>Viridiplantae</taxon>
        <taxon>Streptophyta</taxon>
        <taxon>Embryophyta</taxon>
        <taxon>Tracheophyta</taxon>
        <taxon>Spermatophyta</taxon>
        <taxon>Magnoliopsida</taxon>
        <taxon>eudicotyledons</taxon>
        <taxon>Gunneridae</taxon>
        <taxon>Pentapetalae</taxon>
        <taxon>asterids</taxon>
        <taxon>lamiids</taxon>
        <taxon>Lamiales</taxon>
        <taxon>Plantaginaceae</taxon>
        <taxon>Cheloneae</taxon>
        <taxon>Penstemon</taxon>
    </lineage>
</organism>
<evidence type="ECO:0000313" key="8">
    <source>
        <dbReference type="EMBL" id="KAK4476869.1"/>
    </source>
</evidence>
<evidence type="ECO:0000256" key="5">
    <source>
        <dbReference type="ARBA" id="ARBA00023136"/>
    </source>
</evidence>
<comment type="subcellular location">
    <subcellularLocation>
        <location evidence="1 6">Membrane</location>
        <topology evidence="1 6">Multi-pass membrane protein</topology>
    </subcellularLocation>
</comment>
<proteinExistence type="inferred from homology"/>
<evidence type="ECO:0000256" key="1">
    <source>
        <dbReference type="ARBA" id="ARBA00004141"/>
    </source>
</evidence>
<comment type="caution">
    <text evidence="8">The sequence shown here is derived from an EMBL/GenBank/DDBJ whole genome shotgun (WGS) entry which is preliminary data.</text>
</comment>